<comment type="caution">
    <text evidence="9">The sequence shown here is derived from an EMBL/GenBank/DDBJ whole genome shotgun (WGS) entry which is preliminary data.</text>
</comment>
<dbReference type="InterPro" id="IPR035482">
    <property type="entry name" value="SIS_PGI_2"/>
</dbReference>
<dbReference type="InterPro" id="IPR010344">
    <property type="entry name" value="YbjH"/>
</dbReference>
<dbReference type="GO" id="GO:0051156">
    <property type="term" value="P:glucose 6-phosphate metabolic process"/>
    <property type="evidence" value="ECO:0007669"/>
    <property type="project" value="TreeGrafter"/>
</dbReference>
<dbReference type="PANTHER" id="PTHR11469:SF1">
    <property type="entry name" value="GLUCOSE-6-PHOSPHATE ISOMERASE"/>
    <property type="match status" value="1"/>
</dbReference>
<dbReference type="PROSITE" id="PS51463">
    <property type="entry name" value="P_GLUCOSE_ISOMERASE_3"/>
    <property type="match status" value="1"/>
</dbReference>
<organism evidence="9 10">
    <name type="scientific">Pseudidiomarina aestuarii</name>
    <dbReference type="NCBI Taxonomy" id="624146"/>
    <lineage>
        <taxon>Bacteria</taxon>
        <taxon>Pseudomonadati</taxon>
        <taxon>Pseudomonadota</taxon>
        <taxon>Gammaproteobacteria</taxon>
        <taxon>Alteromonadales</taxon>
        <taxon>Idiomarinaceae</taxon>
        <taxon>Pseudidiomarina</taxon>
    </lineage>
</organism>
<dbReference type="EC" id="5.3.1.9" evidence="7"/>
<dbReference type="PROSITE" id="PS00765">
    <property type="entry name" value="P_GLUCOSE_ISOMERASE_1"/>
    <property type="match status" value="1"/>
</dbReference>
<dbReference type="InterPro" id="IPR023096">
    <property type="entry name" value="G6P_Isomerase_C"/>
</dbReference>
<keyword evidence="8" id="KW-0732">Signal</keyword>
<name>A0A2T4D4N9_9GAMM</name>
<accession>A0A2T4D4N9</accession>
<proteinExistence type="inferred from homology"/>
<dbReference type="GO" id="GO:0004347">
    <property type="term" value="F:glucose-6-phosphate isomerase activity"/>
    <property type="evidence" value="ECO:0007669"/>
    <property type="project" value="UniProtKB-UniRule"/>
</dbReference>
<feature type="active site" evidence="7">
    <location>
        <position position="925"/>
    </location>
</feature>
<dbReference type="GO" id="GO:0048029">
    <property type="term" value="F:monosaccharide binding"/>
    <property type="evidence" value="ECO:0007669"/>
    <property type="project" value="TreeGrafter"/>
</dbReference>
<comment type="subcellular location">
    <subcellularLocation>
        <location evidence="7">Cytoplasm</location>
    </subcellularLocation>
</comment>
<comment type="pathway">
    <text evidence="7">Carbohydrate biosynthesis; gluconeogenesis.</text>
</comment>
<keyword evidence="3 7" id="KW-0312">Gluconeogenesis</keyword>
<dbReference type="GO" id="GO:0006096">
    <property type="term" value="P:glycolytic process"/>
    <property type="evidence" value="ECO:0007669"/>
    <property type="project" value="UniProtKB-UniRule"/>
</dbReference>
<dbReference type="PRINTS" id="PR00662">
    <property type="entry name" value="G6PISOMERASE"/>
</dbReference>
<dbReference type="GO" id="GO:0005829">
    <property type="term" value="C:cytosol"/>
    <property type="evidence" value="ECO:0007669"/>
    <property type="project" value="TreeGrafter"/>
</dbReference>
<comment type="similarity">
    <text evidence="2 7">Belongs to the GPI family.</text>
</comment>
<dbReference type="SUPFAM" id="SSF53697">
    <property type="entry name" value="SIS domain"/>
    <property type="match status" value="1"/>
</dbReference>
<dbReference type="Pfam" id="PF06082">
    <property type="entry name" value="YjbH"/>
    <property type="match status" value="1"/>
</dbReference>
<sequence length="1080" mass="120999">MNNSTYYPRQKTLLAKSIATILLLGVTGSGTVAANEWTEVGGFLPYTQSDFGGVGLLQTPTARMNAEGHFAAAYSDTNEFRRLSMNLQLFDWFEATARYTDVRYRLYSPEEDFSGDQTLKDKGFDFKFRLLEETKYMPNVALGLRDVGGTGQSSSEYLVANKAFYTRNFGHFDVSFGVATGNLGTSDNIPNLLCEIRDTFCERSRGASGTGGQFEVDQWFRGPASAFGGVLWQTPYDALSLKLEYDSNNYTRETDGVRTPGYEDFEFVQDSPWNIGAEYRLNEYVTVRAGYERGNTFSFGFEFAYNLATAAQGKFETPKRVGSYNQPQQISQVEFERMSRDLLNEAGFRVEKIYQPNDATVTVVAQQERFRDINQAADRASRILASNLPTSVTRFELSEVRQDFRIEQINVNADQFRAAWRGERFYRDELDAITVGQVRMQREHDNLLYQADPVKGFDWSVSPALSQSFGGAETFFIYQVSVAGNAAYRFNKNWTIDGTMHVDIINNYDRFNFLLDELGSPLPRVRTRAREYSVNSDVWLSDLQVTYTEQMARDWYASAYGGYLERMFGGVGGELLYRPLNSTWAFGFDINYVKQRDPYSSLGFDNYDVFTGHATLYWKLPYLKDSMLQLKAGRFLAGDDGINVDFSHRFESGVVAGAYAAFTNVSAEDFGEGSFNKGKVIKDVVNIGVGGSDLGPMMGSFALREFADDSSLHNLKVHFVSSMDGGQLHAVLPIVDPETTLFVICSKSFTTADTFANVDTVMEWVEPALTHEQWLEKHVIGVSANNQAMVDFGIPPSQQLSFADSVGGRFSLWSSVGLAIALTIGSHQFSVMLAGAAAMDDHFLSEPLENNIPLLLALTGLYNREERGINNLAVLPYDGRLRYLPNYLQQLDMESNGKQANYRGEPIEYPTGPIIWGGFGPNGQHAFFQHLHQGFDAFAADFVAVLHRRAPGFVPAVQDALREQQRLAVANALAHRRLMWTGSDPASDGMQEGEATNHYVGNHPSNLLFVDELNPRSFGALIAAYEHKVFTQGVVWQINSFDQPGVELGKKIATRIHEVIDGDREEQFDDSTDAIIRRMR</sequence>
<dbReference type="Proteomes" id="UP000242087">
    <property type="component" value="Unassembled WGS sequence"/>
</dbReference>
<keyword evidence="4 7" id="KW-0324">Glycolysis</keyword>
<dbReference type="UniPathway" id="UPA00109">
    <property type="reaction ID" value="UER00181"/>
</dbReference>
<evidence type="ECO:0000256" key="3">
    <source>
        <dbReference type="ARBA" id="ARBA00022432"/>
    </source>
</evidence>
<keyword evidence="7" id="KW-0963">Cytoplasm</keyword>
<comment type="function">
    <text evidence="7">Catalyzes the reversible isomerization of glucose-6-phosphate to fructose-6-phosphate.</text>
</comment>
<evidence type="ECO:0000256" key="8">
    <source>
        <dbReference type="SAM" id="SignalP"/>
    </source>
</evidence>
<dbReference type="CDD" id="cd05016">
    <property type="entry name" value="SIS_PGI_2"/>
    <property type="match status" value="1"/>
</dbReference>
<dbReference type="UniPathway" id="UPA00138"/>
<dbReference type="InterPro" id="IPR018189">
    <property type="entry name" value="Phosphoglucose_isomerase_CS"/>
</dbReference>
<dbReference type="EMBL" id="PYVF01000040">
    <property type="protein sequence ID" value="PTB88708.1"/>
    <property type="molecule type" value="Genomic_DNA"/>
</dbReference>
<keyword evidence="5 7" id="KW-0413">Isomerase</keyword>
<dbReference type="GO" id="GO:0097367">
    <property type="term" value="F:carbohydrate derivative binding"/>
    <property type="evidence" value="ECO:0007669"/>
    <property type="project" value="InterPro"/>
</dbReference>
<reference evidence="9 10" key="1">
    <citation type="submission" date="2018-03" db="EMBL/GenBank/DDBJ databases">
        <title>Cross-interface Injection: A General Nanoliter Liquid Handling Method Applied to Single Cells Genome Amplification Automated Nanoliter Liquid Handling Applied to Single Cell Multiple Displacement Amplification.</title>
        <authorList>
            <person name="Yun J."/>
            <person name="Xu P."/>
            <person name="Xu J."/>
            <person name="Dai X."/>
            <person name="Wang Y."/>
            <person name="Zheng X."/>
            <person name="Cao C."/>
            <person name="Yi Q."/>
            <person name="Zhu Y."/>
            <person name="Wang L."/>
            <person name="Dong Z."/>
            <person name="Huang Y."/>
            <person name="Huang L."/>
            <person name="Du W."/>
        </authorList>
    </citation>
    <scope>NUCLEOTIDE SEQUENCE [LARGE SCALE GENOMIC DNA]</scope>
    <source>
        <strain evidence="9 10">A12-4</strain>
    </source>
</reference>
<dbReference type="Gene3D" id="1.10.1390.10">
    <property type="match status" value="1"/>
</dbReference>
<evidence type="ECO:0000313" key="9">
    <source>
        <dbReference type="EMBL" id="PTB88708.1"/>
    </source>
</evidence>
<dbReference type="GO" id="GO:0006094">
    <property type="term" value="P:gluconeogenesis"/>
    <property type="evidence" value="ECO:0007669"/>
    <property type="project" value="UniProtKB-UniRule"/>
</dbReference>
<evidence type="ECO:0000256" key="5">
    <source>
        <dbReference type="ARBA" id="ARBA00023235"/>
    </source>
</evidence>
<dbReference type="AlphaFoldDB" id="A0A2T4D4N9"/>
<dbReference type="CDD" id="cd05015">
    <property type="entry name" value="SIS_PGI_1"/>
    <property type="match status" value="1"/>
</dbReference>
<dbReference type="NCBIfam" id="NF001211">
    <property type="entry name" value="PRK00179.1"/>
    <property type="match status" value="1"/>
</dbReference>
<protein>
    <recommendedName>
        <fullName evidence="7">Glucose-6-phosphate isomerase</fullName>
        <shortName evidence="7">GPI</shortName>
        <ecNumber evidence="7">5.3.1.9</ecNumber>
    </recommendedName>
    <alternativeName>
        <fullName evidence="7">Phosphoglucose isomerase</fullName>
        <shortName evidence="7">PGI</shortName>
    </alternativeName>
    <alternativeName>
        <fullName evidence="7">Phosphohexose isomerase</fullName>
        <shortName evidence="7">PHI</shortName>
    </alternativeName>
</protein>
<comment type="catalytic activity">
    <reaction evidence="6 7">
        <text>alpha-D-glucose 6-phosphate = beta-D-fructose 6-phosphate</text>
        <dbReference type="Rhea" id="RHEA:11816"/>
        <dbReference type="ChEBI" id="CHEBI:57634"/>
        <dbReference type="ChEBI" id="CHEBI:58225"/>
        <dbReference type="EC" id="5.3.1.9"/>
    </reaction>
</comment>
<feature type="chain" id="PRO_5015606589" description="Glucose-6-phosphate isomerase" evidence="8">
    <location>
        <begin position="35"/>
        <end position="1080"/>
    </location>
</feature>
<dbReference type="InterPro" id="IPR035476">
    <property type="entry name" value="SIS_PGI_1"/>
</dbReference>
<dbReference type="InterPro" id="IPR046348">
    <property type="entry name" value="SIS_dom_sf"/>
</dbReference>
<evidence type="ECO:0000256" key="4">
    <source>
        <dbReference type="ARBA" id="ARBA00023152"/>
    </source>
</evidence>
<dbReference type="InterPro" id="IPR001672">
    <property type="entry name" value="G6P_Isomerase"/>
</dbReference>
<dbReference type="PROSITE" id="PS00174">
    <property type="entry name" value="P_GLUCOSE_ISOMERASE_2"/>
    <property type="match status" value="1"/>
</dbReference>
<evidence type="ECO:0000256" key="2">
    <source>
        <dbReference type="ARBA" id="ARBA00006604"/>
    </source>
</evidence>
<feature type="active site" evidence="7">
    <location>
        <position position="1050"/>
    </location>
</feature>
<evidence type="ECO:0000256" key="1">
    <source>
        <dbReference type="ARBA" id="ARBA00004926"/>
    </source>
</evidence>
<feature type="active site" description="Proton donor" evidence="7">
    <location>
        <position position="894"/>
    </location>
</feature>
<gene>
    <name evidence="7" type="primary">pgi</name>
    <name evidence="9" type="ORF">C9927_03375</name>
</gene>
<evidence type="ECO:0000313" key="10">
    <source>
        <dbReference type="Proteomes" id="UP000242087"/>
    </source>
</evidence>
<evidence type="ECO:0000256" key="6">
    <source>
        <dbReference type="ARBA" id="ARBA00029321"/>
    </source>
</evidence>
<dbReference type="Gene3D" id="3.40.50.10490">
    <property type="entry name" value="Glucose-6-phosphate isomerase like protein, domain 1"/>
    <property type="match status" value="2"/>
</dbReference>
<comment type="pathway">
    <text evidence="1 7">Carbohydrate degradation; glycolysis; D-glyceraldehyde 3-phosphate and glycerone phosphate from D-glucose: step 2/4.</text>
</comment>
<feature type="signal peptide" evidence="8">
    <location>
        <begin position="1"/>
        <end position="34"/>
    </location>
</feature>
<dbReference type="HAMAP" id="MF_00473">
    <property type="entry name" value="G6P_isomerase"/>
    <property type="match status" value="1"/>
</dbReference>
<dbReference type="PANTHER" id="PTHR11469">
    <property type="entry name" value="GLUCOSE-6-PHOSPHATE ISOMERASE"/>
    <property type="match status" value="1"/>
</dbReference>
<evidence type="ECO:0000256" key="7">
    <source>
        <dbReference type="HAMAP-Rule" id="MF_00473"/>
    </source>
</evidence>